<dbReference type="PANTHER" id="PTHR30337">
    <property type="entry name" value="COMPONENT OF ATP-DEPENDENT DSDNA EXONUCLEASE"/>
    <property type="match status" value="1"/>
</dbReference>
<keyword evidence="3" id="KW-1185">Reference proteome</keyword>
<dbReference type="Pfam" id="PF00149">
    <property type="entry name" value="Metallophos"/>
    <property type="match status" value="1"/>
</dbReference>
<proteinExistence type="predicted"/>
<keyword evidence="2" id="KW-0540">Nuclease</keyword>
<organism evidence="2 3">
    <name type="scientific">Enterobacteria phage GEC-3S</name>
    <dbReference type="NCBI Taxonomy" id="1222338"/>
    <lineage>
        <taxon>Viruses</taxon>
        <taxon>Duplodnaviria</taxon>
        <taxon>Heunggongvirae</taxon>
        <taxon>Uroviricota</taxon>
        <taxon>Caudoviricetes</taxon>
        <taxon>Pantevenvirales</taxon>
        <taxon>Straboviridae</taxon>
        <taxon>Krischvirus</taxon>
        <taxon>Krischvirus gec3s</taxon>
    </lineage>
</organism>
<dbReference type="KEGG" id="vg:23301088"/>
<dbReference type="InterPro" id="IPR004843">
    <property type="entry name" value="Calcineurin-like_PHP"/>
</dbReference>
<dbReference type="RefSeq" id="YP_009118723.1">
    <property type="nucleotide sequence ID" value="NC_025425.1"/>
</dbReference>
<dbReference type="InterPro" id="IPR050535">
    <property type="entry name" value="DNA_Repair-Maintenance_Comp"/>
</dbReference>
<evidence type="ECO:0000259" key="1">
    <source>
        <dbReference type="Pfam" id="PF00149"/>
    </source>
</evidence>
<dbReference type="SUPFAM" id="SSF56300">
    <property type="entry name" value="Metallo-dependent phosphatases"/>
    <property type="match status" value="1"/>
</dbReference>
<dbReference type="Gene3D" id="3.60.21.10">
    <property type="match status" value="1"/>
</dbReference>
<protein>
    <submittedName>
        <fullName evidence="2">Putative recombination endonuclease subunit</fullName>
    </submittedName>
</protein>
<dbReference type="EMBL" id="HE978309">
    <property type="protein sequence ID" value="CEO90643.1"/>
    <property type="molecule type" value="Genomic_DNA"/>
</dbReference>
<dbReference type="Proteomes" id="UP000203896">
    <property type="component" value="Segment"/>
</dbReference>
<gene>
    <name evidence="2" type="ORF">BN201_0040</name>
</gene>
<feature type="domain" description="Calcineurin-like phosphoesterase" evidence="1">
    <location>
        <begin position="1"/>
        <end position="188"/>
    </location>
</feature>
<sequence length="341" mass="39085">MKILLLGDLHTGIGGDDPWVHEYILDTIKKAVEYSKEHNIKTWIQTGDWFDCRKAITHETMKFNRTKVIPLLEEAGITCYITVGNHDMFKRNKIQPNAPREVLSQYDCIKVIDKPETVTFDGVSFDLFPWFCDDNKSEILEFIQNSFSEYCVGHWELSGYYFYKGLKSEGYSADFLKKYREVFSGHFHTISDGGNVTYIGTPYTLTAGDENDPRGFWVFDTDTHKKEFIQNDKTYHVRITYPSDDKIDVERFKGLSVRLIATVADNGLSKLESALEAVVHKLKVVHKLESSASQETGVIEVKSTIQMVYEYLEEQNLEPEELAAVKRISDELLAEVNSAKS</sequence>
<evidence type="ECO:0000313" key="2">
    <source>
        <dbReference type="EMBL" id="CEO90643.1"/>
    </source>
</evidence>
<dbReference type="OrthoDB" id="3083at10239"/>
<accession>A0A0B7MR56</accession>
<dbReference type="GeneID" id="23301088"/>
<dbReference type="PANTHER" id="PTHR30337:SF0">
    <property type="entry name" value="NUCLEASE SBCCD SUBUNIT D"/>
    <property type="match status" value="1"/>
</dbReference>
<dbReference type="GO" id="GO:0016787">
    <property type="term" value="F:hydrolase activity"/>
    <property type="evidence" value="ECO:0007669"/>
    <property type="project" value="InterPro"/>
</dbReference>
<dbReference type="InterPro" id="IPR029052">
    <property type="entry name" value="Metallo-depent_PP-like"/>
</dbReference>
<name>A0A0B7MR56_9CAUD</name>
<keyword evidence="2" id="KW-0378">Hydrolase</keyword>
<keyword evidence="2" id="KW-0255">Endonuclease</keyword>
<reference evidence="2 3" key="1">
    <citation type="submission" date="2012-08" db="EMBL/GenBank/DDBJ databases">
        <title>Selection and characterization of a candidate therapeutic bacteriophage that lyses the German Escherichia coli O104:H4 outbreak strain.</title>
        <authorList>
            <person name="Merabishvilli M."/>
            <person name="De Vos D."/>
            <person name="Verbeken G."/>
            <person name="Kropinski A."/>
            <person name="Vandenheuvel D."/>
            <person name="Lavigne R."/>
            <person name="Wattiau P."/>
            <person name="Mast J."/>
            <person name="Ragimbeau C."/>
            <person name="Mossong J."/>
            <person name="Scheres J."/>
            <person name="Chanishvili N."/>
            <person name="Vaneechoutte M."/>
            <person name="Pirnay J.P."/>
        </authorList>
    </citation>
    <scope>NUCLEOTIDE SEQUENCE [LARGE SCALE GENOMIC DNA]</scope>
</reference>
<dbReference type="GO" id="GO:0004519">
    <property type="term" value="F:endonuclease activity"/>
    <property type="evidence" value="ECO:0007669"/>
    <property type="project" value="UniProtKB-KW"/>
</dbReference>
<evidence type="ECO:0000313" key="3">
    <source>
        <dbReference type="Proteomes" id="UP000203896"/>
    </source>
</evidence>